<dbReference type="AlphaFoldDB" id="A0A6G0SCX2"/>
<evidence type="ECO:0000313" key="2">
    <source>
        <dbReference type="EMBL" id="KAE9355836.1"/>
    </source>
</evidence>
<name>A0A6G0SCX2_9STRA</name>
<evidence type="ECO:0000256" key="1">
    <source>
        <dbReference type="SAM" id="SignalP"/>
    </source>
</evidence>
<evidence type="ECO:0008006" key="4">
    <source>
        <dbReference type="Google" id="ProtNLM"/>
    </source>
</evidence>
<sequence>MLVAAVVVLLCVGLFGGLVPVDMLPRCNSVSEAASKRRRLMIACFVSAKYSAATGSFGLGCG</sequence>
<keyword evidence="1" id="KW-0732">Signal</keyword>
<feature type="signal peptide" evidence="1">
    <location>
        <begin position="1"/>
        <end position="17"/>
    </location>
</feature>
<gene>
    <name evidence="2" type="ORF">PF008_g3883</name>
</gene>
<organism evidence="2 3">
    <name type="scientific">Phytophthora fragariae</name>
    <dbReference type="NCBI Taxonomy" id="53985"/>
    <lineage>
        <taxon>Eukaryota</taxon>
        <taxon>Sar</taxon>
        <taxon>Stramenopiles</taxon>
        <taxon>Oomycota</taxon>
        <taxon>Peronosporomycetes</taxon>
        <taxon>Peronosporales</taxon>
        <taxon>Peronosporaceae</taxon>
        <taxon>Phytophthora</taxon>
    </lineage>
</organism>
<evidence type="ECO:0000313" key="3">
    <source>
        <dbReference type="Proteomes" id="UP000486351"/>
    </source>
</evidence>
<dbReference type="Proteomes" id="UP000486351">
    <property type="component" value="Unassembled WGS sequence"/>
</dbReference>
<comment type="caution">
    <text evidence="2">The sequence shown here is derived from an EMBL/GenBank/DDBJ whole genome shotgun (WGS) entry which is preliminary data.</text>
</comment>
<protein>
    <recommendedName>
        <fullName evidence="4">Secreted protein</fullName>
    </recommendedName>
</protein>
<dbReference type="EMBL" id="QXFY01000125">
    <property type="protein sequence ID" value="KAE9355836.1"/>
    <property type="molecule type" value="Genomic_DNA"/>
</dbReference>
<proteinExistence type="predicted"/>
<reference evidence="2 3" key="1">
    <citation type="submission" date="2018-09" db="EMBL/GenBank/DDBJ databases">
        <title>Genomic investigation of the strawberry pathogen Phytophthora fragariae indicates pathogenicity is determined by transcriptional variation in three key races.</title>
        <authorList>
            <person name="Adams T.M."/>
            <person name="Armitage A.D."/>
            <person name="Sobczyk M.K."/>
            <person name="Bates H.J."/>
            <person name="Dunwell J.M."/>
            <person name="Nellist C.F."/>
            <person name="Harrison R.J."/>
        </authorList>
    </citation>
    <scope>NUCLEOTIDE SEQUENCE [LARGE SCALE GENOMIC DNA]</scope>
    <source>
        <strain evidence="2 3">NOV-77</strain>
    </source>
</reference>
<feature type="chain" id="PRO_5026015019" description="Secreted protein" evidence="1">
    <location>
        <begin position="18"/>
        <end position="62"/>
    </location>
</feature>
<accession>A0A6G0SCX2</accession>